<evidence type="ECO:0000256" key="1">
    <source>
        <dbReference type="SAM" id="MobiDB-lite"/>
    </source>
</evidence>
<evidence type="ECO:0000313" key="3">
    <source>
        <dbReference type="EMBL" id="CBJ32635.1"/>
    </source>
</evidence>
<feature type="chain" id="PRO_5003095925" evidence="2">
    <location>
        <begin position="18"/>
        <end position="252"/>
    </location>
</feature>
<feature type="region of interest" description="Disordered" evidence="1">
    <location>
        <begin position="218"/>
        <end position="237"/>
    </location>
</feature>
<evidence type="ECO:0000256" key="2">
    <source>
        <dbReference type="SAM" id="SignalP"/>
    </source>
</evidence>
<feature type="compositionally biased region" description="Low complexity" evidence="1">
    <location>
        <begin position="118"/>
        <end position="146"/>
    </location>
</feature>
<feature type="region of interest" description="Disordered" evidence="1">
    <location>
        <begin position="92"/>
        <end position="174"/>
    </location>
</feature>
<sequence length="252" mass="26546">MVMFMISGVLLSEAGHAVSLDDRARVAETSLGLWVERRRWVAPYAGSLGSLFEGPLRGEALMRAPLELRNQAVKQAEGWAVRLVAAIRSEAPADGGGGGDGVAGNGDGGHGGAGGTVGAVTDSASATAGGVGSTSGVSGPVRPSGGKQVPNTRRAPQRRAVGHQEGRGRGGVVLEGDLWPSTRRRKGGLQALRTLSHHRLLFERLPGSALERKTQDGVQEKMTSASALSHRQSSRLHTRRYRLSRLINLRRS</sequence>
<keyword evidence="4" id="KW-1185">Reference proteome</keyword>
<protein>
    <submittedName>
        <fullName evidence="3">Uncharacterized protein</fullName>
    </submittedName>
</protein>
<reference evidence="3 4" key="1">
    <citation type="journal article" date="2010" name="Nature">
        <title>The Ectocarpus genome and the independent evolution of multicellularity in brown algae.</title>
        <authorList>
            <person name="Cock J.M."/>
            <person name="Sterck L."/>
            <person name="Rouze P."/>
            <person name="Scornet D."/>
            <person name="Allen A.E."/>
            <person name="Amoutzias G."/>
            <person name="Anthouard V."/>
            <person name="Artiguenave F."/>
            <person name="Aury J.M."/>
            <person name="Badger J.H."/>
            <person name="Beszteri B."/>
            <person name="Billiau K."/>
            <person name="Bonnet E."/>
            <person name="Bothwell J.H."/>
            <person name="Bowler C."/>
            <person name="Boyen C."/>
            <person name="Brownlee C."/>
            <person name="Carrano C.J."/>
            <person name="Charrier B."/>
            <person name="Cho G.Y."/>
            <person name="Coelho S.M."/>
            <person name="Collen J."/>
            <person name="Corre E."/>
            <person name="Da Silva C."/>
            <person name="Delage L."/>
            <person name="Delaroque N."/>
            <person name="Dittami S.M."/>
            <person name="Doulbeau S."/>
            <person name="Elias M."/>
            <person name="Farnham G."/>
            <person name="Gachon C.M."/>
            <person name="Gschloessl B."/>
            <person name="Heesch S."/>
            <person name="Jabbari K."/>
            <person name="Jubin C."/>
            <person name="Kawai H."/>
            <person name="Kimura K."/>
            <person name="Kloareg B."/>
            <person name="Kupper F.C."/>
            <person name="Lang D."/>
            <person name="Le Bail A."/>
            <person name="Leblanc C."/>
            <person name="Lerouge P."/>
            <person name="Lohr M."/>
            <person name="Lopez P.J."/>
            <person name="Martens C."/>
            <person name="Maumus F."/>
            <person name="Michel G."/>
            <person name="Miranda-Saavedra D."/>
            <person name="Morales J."/>
            <person name="Moreau H."/>
            <person name="Motomura T."/>
            <person name="Nagasato C."/>
            <person name="Napoli C.A."/>
            <person name="Nelson D.R."/>
            <person name="Nyvall-Collen P."/>
            <person name="Peters A.F."/>
            <person name="Pommier C."/>
            <person name="Potin P."/>
            <person name="Poulain J."/>
            <person name="Quesneville H."/>
            <person name="Read B."/>
            <person name="Rensing S.A."/>
            <person name="Ritter A."/>
            <person name="Rousvoal S."/>
            <person name="Samanta M."/>
            <person name="Samson G."/>
            <person name="Schroeder D.C."/>
            <person name="Segurens B."/>
            <person name="Strittmatter M."/>
            <person name="Tonon T."/>
            <person name="Tregear J.W."/>
            <person name="Valentin K."/>
            <person name="von Dassow P."/>
            <person name="Yamagishi T."/>
            <person name="Van de Peer Y."/>
            <person name="Wincker P."/>
        </authorList>
    </citation>
    <scope>NUCLEOTIDE SEQUENCE [LARGE SCALE GENOMIC DNA]</scope>
    <source>
        <strain evidence="4">Ec32 / CCAP1310/4</strain>
    </source>
</reference>
<accession>D7FZ18</accession>
<gene>
    <name evidence="3" type="ORF">Esi_0351_0013</name>
</gene>
<organism evidence="3 4">
    <name type="scientific">Ectocarpus siliculosus</name>
    <name type="common">Brown alga</name>
    <name type="synonym">Conferva siliculosa</name>
    <dbReference type="NCBI Taxonomy" id="2880"/>
    <lineage>
        <taxon>Eukaryota</taxon>
        <taxon>Sar</taxon>
        <taxon>Stramenopiles</taxon>
        <taxon>Ochrophyta</taxon>
        <taxon>PX clade</taxon>
        <taxon>Phaeophyceae</taxon>
        <taxon>Ectocarpales</taxon>
        <taxon>Ectocarpaceae</taxon>
        <taxon>Ectocarpus</taxon>
    </lineage>
</organism>
<proteinExistence type="predicted"/>
<dbReference type="InParanoid" id="D7FZ18"/>
<feature type="compositionally biased region" description="Polar residues" evidence="1">
    <location>
        <begin position="221"/>
        <end position="231"/>
    </location>
</feature>
<keyword evidence="2" id="KW-0732">Signal</keyword>
<evidence type="ECO:0000313" key="4">
    <source>
        <dbReference type="Proteomes" id="UP000002630"/>
    </source>
</evidence>
<dbReference type="EMBL" id="FN649733">
    <property type="protein sequence ID" value="CBJ32635.1"/>
    <property type="molecule type" value="Genomic_DNA"/>
</dbReference>
<dbReference type="EMBL" id="FN648544">
    <property type="protein sequence ID" value="CBJ32635.1"/>
    <property type="molecule type" value="Genomic_DNA"/>
</dbReference>
<dbReference type="AlphaFoldDB" id="D7FZ18"/>
<feature type="signal peptide" evidence="2">
    <location>
        <begin position="1"/>
        <end position="17"/>
    </location>
</feature>
<feature type="compositionally biased region" description="Gly residues" evidence="1">
    <location>
        <begin position="94"/>
        <end position="117"/>
    </location>
</feature>
<dbReference type="Proteomes" id="UP000002630">
    <property type="component" value="Linkage Group LG08"/>
</dbReference>
<name>D7FZ18_ECTSI</name>